<dbReference type="Proteomes" id="UP000003704">
    <property type="component" value="Unassembled WGS sequence"/>
</dbReference>
<feature type="region of interest" description="Disordered" evidence="1">
    <location>
        <begin position="47"/>
        <end position="74"/>
    </location>
</feature>
<name>I8I2X1_9GAMM</name>
<accession>I8I2X1</accession>
<dbReference type="RefSeq" id="WP_007183407.1">
    <property type="nucleotide sequence ID" value="NZ_AKGD01000001.1"/>
</dbReference>
<comment type="caution">
    <text evidence="2">The sequence shown here is derived from an EMBL/GenBank/DDBJ whole genome shotgun (WGS) entry which is preliminary data.</text>
</comment>
<gene>
    <name evidence="2" type="ORF">WQQ_04480</name>
</gene>
<evidence type="ECO:0000256" key="1">
    <source>
        <dbReference type="SAM" id="MobiDB-lite"/>
    </source>
</evidence>
<sequence>MLGCCRAVGKTRERRGLAGAPAHRRWLGPDPVHRSLHTLAPLVDSETRRRRIADPPLESEAGVGLASDDSLKEE</sequence>
<feature type="region of interest" description="Disordered" evidence="1">
    <location>
        <begin position="13"/>
        <end position="33"/>
    </location>
</feature>
<proteinExistence type="predicted"/>
<dbReference type="AlphaFoldDB" id="I8I2X1"/>
<keyword evidence="3" id="KW-1185">Reference proteome</keyword>
<reference evidence="2 3" key="1">
    <citation type="journal article" date="2012" name="J. Bacteriol.">
        <title>Genome Sequence of n-Alkane-Degrading Hydrocarboniphaga effusa Strain AP103T (ATCC BAA-332T).</title>
        <authorList>
            <person name="Chang H.K."/>
            <person name="Zylstra G.J."/>
            <person name="Chae J.C."/>
        </authorList>
    </citation>
    <scope>NUCLEOTIDE SEQUENCE [LARGE SCALE GENOMIC DNA]</scope>
    <source>
        <strain evidence="2 3">AP103</strain>
    </source>
</reference>
<protein>
    <submittedName>
        <fullName evidence="2">Uncharacterized protein</fullName>
    </submittedName>
</protein>
<dbReference type="EMBL" id="AKGD01000001">
    <property type="protein sequence ID" value="EIT70311.1"/>
    <property type="molecule type" value="Genomic_DNA"/>
</dbReference>
<evidence type="ECO:0000313" key="2">
    <source>
        <dbReference type="EMBL" id="EIT70311.1"/>
    </source>
</evidence>
<dbReference type="STRING" id="1172194.WQQ_04480"/>
<evidence type="ECO:0000313" key="3">
    <source>
        <dbReference type="Proteomes" id="UP000003704"/>
    </source>
</evidence>
<organism evidence="2 3">
    <name type="scientific">Hydrocarboniphaga effusa AP103</name>
    <dbReference type="NCBI Taxonomy" id="1172194"/>
    <lineage>
        <taxon>Bacteria</taxon>
        <taxon>Pseudomonadati</taxon>
        <taxon>Pseudomonadota</taxon>
        <taxon>Gammaproteobacteria</taxon>
        <taxon>Nevskiales</taxon>
        <taxon>Nevskiaceae</taxon>
        <taxon>Hydrocarboniphaga</taxon>
    </lineage>
</organism>